<dbReference type="Gene3D" id="2.60.120.330">
    <property type="entry name" value="B-lactam Antibiotic, Isopenicillin N Synthase, Chain"/>
    <property type="match status" value="1"/>
</dbReference>
<evidence type="ECO:0000256" key="5">
    <source>
        <dbReference type="ARBA" id="ARBA00023004"/>
    </source>
</evidence>
<comment type="pathway">
    <text evidence="1">Antibiotic biosynthesis.</text>
</comment>
<reference evidence="9" key="1">
    <citation type="submission" date="2017-05" db="EMBL/GenBank/DDBJ databases">
        <title>Physiological properties and genetic analysis related to exopolysaccharide production of fresh-water unicellular cyanobacterium Aphanothece sacrum, Suizenji Nori, that has been cultured as a food source in Japan.</title>
        <authorList>
            <person name="Kanesaki Y."/>
            <person name="Yoshikawa S."/>
            <person name="Ohki K."/>
        </authorList>
    </citation>
    <scope>NUCLEOTIDE SEQUENCE [LARGE SCALE GENOMIC DNA]</scope>
    <source>
        <strain evidence="9">FPU1</strain>
    </source>
</reference>
<dbReference type="Proteomes" id="UP000287247">
    <property type="component" value="Unassembled WGS sequence"/>
</dbReference>
<dbReference type="InterPro" id="IPR026992">
    <property type="entry name" value="DIOX_N"/>
</dbReference>
<evidence type="ECO:0000313" key="8">
    <source>
        <dbReference type="EMBL" id="GBF80257.1"/>
    </source>
</evidence>
<dbReference type="AlphaFoldDB" id="A0A401IG38"/>
<evidence type="ECO:0000256" key="1">
    <source>
        <dbReference type="ARBA" id="ARBA00004792"/>
    </source>
</evidence>
<feature type="domain" description="Fe2OG dioxygenase" evidence="7">
    <location>
        <begin position="156"/>
        <end position="264"/>
    </location>
</feature>
<dbReference type="Pfam" id="PF14226">
    <property type="entry name" value="DIOX_N"/>
    <property type="match status" value="1"/>
</dbReference>
<keyword evidence="5 6" id="KW-0408">Iron</keyword>
<dbReference type="PANTHER" id="PTHR10209">
    <property type="entry name" value="OXIDOREDUCTASE, 2OG-FE II OXYGENASE FAMILY PROTEIN"/>
    <property type="match status" value="1"/>
</dbReference>
<evidence type="ECO:0000256" key="2">
    <source>
        <dbReference type="ARBA" id="ARBA00008056"/>
    </source>
</evidence>
<evidence type="ECO:0000256" key="3">
    <source>
        <dbReference type="ARBA" id="ARBA00022723"/>
    </source>
</evidence>
<dbReference type="Pfam" id="PF03171">
    <property type="entry name" value="2OG-FeII_Oxy"/>
    <property type="match status" value="1"/>
</dbReference>
<dbReference type="SMR" id="A0A401IG38"/>
<keyword evidence="4 6" id="KW-0560">Oxidoreductase</keyword>
<dbReference type="EMBL" id="BDQK01000006">
    <property type="protein sequence ID" value="GBF80257.1"/>
    <property type="molecule type" value="Genomic_DNA"/>
</dbReference>
<gene>
    <name evidence="8" type="ORF">AsFPU1_1658</name>
</gene>
<keyword evidence="9" id="KW-1185">Reference proteome</keyword>
<protein>
    <submittedName>
        <fullName evidence="8">AerH protein</fullName>
    </submittedName>
</protein>
<dbReference type="SUPFAM" id="SSF51197">
    <property type="entry name" value="Clavaminate synthase-like"/>
    <property type="match status" value="1"/>
</dbReference>
<dbReference type="RefSeq" id="WP_124971701.1">
    <property type="nucleotide sequence ID" value="NZ_BDQK01000006.1"/>
</dbReference>
<dbReference type="PROSITE" id="PS51471">
    <property type="entry name" value="FE2OG_OXY"/>
    <property type="match status" value="1"/>
</dbReference>
<dbReference type="OrthoDB" id="21825at2"/>
<name>A0A401IG38_APHSA</name>
<dbReference type="PANTHER" id="PTHR10209:SF881">
    <property type="entry name" value="FI07970P-RELATED"/>
    <property type="match status" value="1"/>
</dbReference>
<evidence type="ECO:0000256" key="4">
    <source>
        <dbReference type="ARBA" id="ARBA00023002"/>
    </source>
</evidence>
<evidence type="ECO:0000256" key="6">
    <source>
        <dbReference type="RuleBase" id="RU003682"/>
    </source>
</evidence>
<comment type="similarity">
    <text evidence="2 6">Belongs to the iron/ascorbate-dependent oxidoreductase family.</text>
</comment>
<sequence length="309" mass="35615">MNKTIPIIDFEPFINGNLQDKEAVAQKFYDALAEVGCLYLKNYGFSTDLVDQAFAQSKAFFDLPLEEKAEIAMKKMSPGYEKATDEEGKDFREVFHYGPEINKNNWINQWPASLPKFRKTCTQLFDECYTMSQKLFQALALALKVPETVFSDVLSDGNCYSFFAHYLPLTEPVKRNQTRAKPHYGSGTFGLIFQDDGKGLEICPHQGEWMPVPPIHGTVVVIMEDLIQRWTNDKLYSTLHQVSIPEEDFYKARSRYSIAFKITPNNDAQIRCVETCISKDNPCKYPPISVENYYQEWEAKHENIYSDQN</sequence>
<dbReference type="InterPro" id="IPR005123">
    <property type="entry name" value="Oxoglu/Fe-dep_dioxygenase_dom"/>
</dbReference>
<dbReference type="InterPro" id="IPR027443">
    <property type="entry name" value="IPNS-like_sf"/>
</dbReference>
<proteinExistence type="inferred from homology"/>
<dbReference type="InterPro" id="IPR044861">
    <property type="entry name" value="IPNS-like_FE2OG_OXY"/>
</dbReference>
<organism evidence="8 9">
    <name type="scientific">Aphanothece sacrum FPU1</name>
    <dbReference type="NCBI Taxonomy" id="1920663"/>
    <lineage>
        <taxon>Bacteria</taxon>
        <taxon>Bacillati</taxon>
        <taxon>Cyanobacteriota</taxon>
        <taxon>Cyanophyceae</taxon>
        <taxon>Oscillatoriophycideae</taxon>
        <taxon>Chroococcales</taxon>
        <taxon>Aphanothecaceae</taxon>
        <taxon>Aphanothece</taxon>
    </lineage>
</organism>
<accession>A0A401IG38</accession>
<evidence type="ECO:0000313" key="9">
    <source>
        <dbReference type="Proteomes" id="UP000287247"/>
    </source>
</evidence>
<comment type="caution">
    <text evidence="8">The sequence shown here is derived from an EMBL/GenBank/DDBJ whole genome shotgun (WGS) entry which is preliminary data.</text>
</comment>
<keyword evidence="3 6" id="KW-0479">Metal-binding</keyword>
<dbReference type="GO" id="GO:0016491">
    <property type="term" value="F:oxidoreductase activity"/>
    <property type="evidence" value="ECO:0007669"/>
    <property type="project" value="UniProtKB-KW"/>
</dbReference>
<evidence type="ECO:0000259" key="7">
    <source>
        <dbReference type="PROSITE" id="PS51471"/>
    </source>
</evidence>
<dbReference type="GO" id="GO:0046872">
    <property type="term" value="F:metal ion binding"/>
    <property type="evidence" value="ECO:0007669"/>
    <property type="project" value="UniProtKB-KW"/>
</dbReference>